<gene>
    <name evidence="2" type="ORF">DF3PB_80032</name>
</gene>
<reference evidence="2" key="1">
    <citation type="submission" date="2018-07" db="EMBL/GenBank/DDBJ databases">
        <authorList>
            <person name="Quirk P.G."/>
            <person name="Krulwich T.A."/>
        </authorList>
    </citation>
    <scope>NUCLEOTIDE SEQUENCE</scope>
</reference>
<proteinExistence type="predicted"/>
<accession>A0A380TLU3</accession>
<organism evidence="2">
    <name type="scientific">metagenome</name>
    <dbReference type="NCBI Taxonomy" id="256318"/>
    <lineage>
        <taxon>unclassified sequences</taxon>
        <taxon>metagenomes</taxon>
    </lineage>
</organism>
<sequence>MPDDLAGEILGDPAFAGDGCTIGGRPGGGGGGGDEPREPAAERVPTLPAAFWEARPELQAIRAFAHWRGVAAGAVLVQALVRTGVASAPDARAQVAAWLPEMPLSLFAAVVGPSGAGKSTAAAAARDLVAAGAGDALLDQPIGSGEGIAEAFMGEVETKPAAGRKKAETERRQVRRLAHFHVDEGEALVRLAKRDGATLGEALRRGFMGEPLGQRNASADRTRVVRDYVLGLTVNATPAVAAGLLRFAELGLPQRFLWASAIDPELPRDPERATAPVIYPAQAGVIGFPAAIGERLRGERWRAVRGEAEADELDAHATIIRARVAAILAAWDCRDAVSSDDWTLAGIVCDYSCAVRAMTIAHAEAAEGEEQAREGQRRGRVMAATFAEANAAPAKIERLAARLAAWLHATGKAATRRDLARRAKSAERHLVAAAIEHATASGGIRAEGDRFAAGGWKPA</sequence>
<evidence type="ECO:0000313" key="2">
    <source>
        <dbReference type="EMBL" id="SUS08664.1"/>
    </source>
</evidence>
<dbReference type="AlphaFoldDB" id="A0A380TLU3"/>
<feature type="region of interest" description="Disordered" evidence="1">
    <location>
        <begin position="11"/>
        <end position="40"/>
    </location>
</feature>
<name>A0A380TLU3_9ZZZZ</name>
<dbReference type="EMBL" id="UIDG01000634">
    <property type="protein sequence ID" value="SUS08664.1"/>
    <property type="molecule type" value="Genomic_DNA"/>
</dbReference>
<protein>
    <submittedName>
        <fullName evidence="2">Uncharacterized protein</fullName>
    </submittedName>
</protein>
<evidence type="ECO:0000256" key="1">
    <source>
        <dbReference type="SAM" id="MobiDB-lite"/>
    </source>
</evidence>
<feature type="compositionally biased region" description="Gly residues" evidence="1">
    <location>
        <begin position="20"/>
        <end position="33"/>
    </location>
</feature>